<dbReference type="InterPro" id="IPR019734">
    <property type="entry name" value="TPR_rpt"/>
</dbReference>
<evidence type="ECO:0000256" key="1">
    <source>
        <dbReference type="SAM" id="Phobius"/>
    </source>
</evidence>
<keyword evidence="1" id="KW-0472">Membrane</keyword>
<dbReference type="Pfam" id="PF13181">
    <property type="entry name" value="TPR_8"/>
    <property type="match status" value="1"/>
</dbReference>
<dbReference type="SUPFAM" id="SSF48452">
    <property type="entry name" value="TPR-like"/>
    <property type="match status" value="2"/>
</dbReference>
<organism evidence="3 4">
    <name type="scientific">Pendulispora albinea</name>
    <dbReference type="NCBI Taxonomy" id="2741071"/>
    <lineage>
        <taxon>Bacteria</taxon>
        <taxon>Pseudomonadati</taxon>
        <taxon>Myxococcota</taxon>
        <taxon>Myxococcia</taxon>
        <taxon>Myxococcales</taxon>
        <taxon>Sorangiineae</taxon>
        <taxon>Pendulisporaceae</taxon>
        <taxon>Pendulispora</taxon>
    </lineage>
</organism>
<dbReference type="Pfam" id="PF13226">
    <property type="entry name" value="DUF4034"/>
    <property type="match status" value="1"/>
</dbReference>
<evidence type="ECO:0000259" key="2">
    <source>
        <dbReference type="Pfam" id="PF13226"/>
    </source>
</evidence>
<evidence type="ECO:0000313" key="3">
    <source>
        <dbReference type="EMBL" id="WXB12163.1"/>
    </source>
</evidence>
<dbReference type="RefSeq" id="WP_394821779.1">
    <property type="nucleotide sequence ID" value="NZ_CP089984.1"/>
</dbReference>
<dbReference type="InterPro" id="IPR011990">
    <property type="entry name" value="TPR-like_helical_dom_sf"/>
</dbReference>
<gene>
    <name evidence="3" type="ORF">LZC94_30455</name>
</gene>
<dbReference type="InterPro" id="IPR025115">
    <property type="entry name" value="DUF4034"/>
</dbReference>
<reference evidence="3 4" key="1">
    <citation type="submission" date="2021-12" db="EMBL/GenBank/DDBJ databases">
        <title>Discovery of the Pendulisporaceae a myxobacterial family with distinct sporulation behavior and unique specialized metabolism.</title>
        <authorList>
            <person name="Garcia R."/>
            <person name="Popoff A."/>
            <person name="Bader C.D."/>
            <person name="Loehr J."/>
            <person name="Walesch S."/>
            <person name="Walt C."/>
            <person name="Boldt J."/>
            <person name="Bunk B."/>
            <person name="Haeckl F.J.F.P.J."/>
            <person name="Gunesch A.P."/>
            <person name="Birkelbach J."/>
            <person name="Nuebel U."/>
            <person name="Pietschmann T."/>
            <person name="Bach T."/>
            <person name="Mueller R."/>
        </authorList>
    </citation>
    <scope>NUCLEOTIDE SEQUENCE [LARGE SCALE GENOMIC DNA]</scope>
    <source>
        <strain evidence="3 4">MSr11954</strain>
    </source>
</reference>
<dbReference type="Gene3D" id="1.25.40.10">
    <property type="entry name" value="Tetratricopeptide repeat domain"/>
    <property type="match status" value="2"/>
</dbReference>
<dbReference type="EMBL" id="CP089984">
    <property type="protein sequence ID" value="WXB12163.1"/>
    <property type="molecule type" value="Genomic_DNA"/>
</dbReference>
<keyword evidence="4" id="KW-1185">Reference proteome</keyword>
<name>A0ABZ2LQJ1_9BACT</name>
<keyword evidence="1" id="KW-1133">Transmembrane helix</keyword>
<accession>A0ABZ2LQJ1</accession>
<feature type="transmembrane region" description="Helical" evidence="1">
    <location>
        <begin position="20"/>
        <end position="42"/>
    </location>
</feature>
<feature type="domain" description="DUF4034" evidence="2">
    <location>
        <begin position="102"/>
        <end position="223"/>
    </location>
</feature>
<evidence type="ECO:0000313" key="4">
    <source>
        <dbReference type="Proteomes" id="UP001370348"/>
    </source>
</evidence>
<keyword evidence="1" id="KW-0812">Transmembrane</keyword>
<proteinExistence type="predicted"/>
<dbReference type="Proteomes" id="UP001370348">
    <property type="component" value="Chromosome"/>
</dbReference>
<protein>
    <submittedName>
        <fullName evidence="3">DUF4034 domain-containing protein</fullName>
    </submittedName>
</protein>
<sequence>MVPYRQPSPPPAPPPPKPRIVRPWVAIAFVASVALAWGLYVLARHVYYGRYADRHGVATRQERATAIVRMAPGPIPTALPMVGQEGRDPDGYPTKHVDTVGFRTLLQVRRYRELTAYAEELQDAFERDPKNEYWPVEFGEAFDSSEADIDADLDAWVAATPESFAPYIARGGHRLGKMVAARGDRFARETSQQEFTEARSAGQASVADLERALALRPKSLSAVRIGINVARIASDRALLERMRERGIAICDACLLWRGPYIITLTPRWGGSYEKMRAFVAESPLTRNPRLRVLAGYEDSDRADLLMSQKKYEEALSLIRGTTERIHHWEFYSTRARALRALARYDEALADLDRANTLRPLVSSILAARAAVQLDRHDYLAAGNDMLIALRCDPTGYGVKSTYPYTLQGLIYEARQLEKAGQRERALDVMDLARALGPMDPTVQYHQAHISLADATTPERIAAVRARAKQNPGDYRALEQLYYALSRQGEWGELPTLWSAYIAIHPEDGRGFMKRATAYRELGKKDEALADAKRACELGNNEGCERSTRSIE</sequence>
<dbReference type="SMART" id="SM00028">
    <property type="entry name" value="TPR"/>
    <property type="match status" value="2"/>
</dbReference>